<dbReference type="NCBIfam" id="NF006770">
    <property type="entry name" value="PRK09290.1-4"/>
    <property type="match status" value="1"/>
</dbReference>
<dbReference type="InterPro" id="IPR010158">
    <property type="entry name" value="Amidase_Cbmase"/>
</dbReference>
<dbReference type="InterPro" id="IPR036264">
    <property type="entry name" value="Bact_exopeptidase_dim_dom"/>
</dbReference>
<dbReference type="PANTHER" id="PTHR32494:SF5">
    <property type="entry name" value="ALLANTOATE AMIDOHYDROLASE"/>
    <property type="match status" value="1"/>
</dbReference>
<dbReference type="EMBL" id="BAABGP010000010">
    <property type="protein sequence ID" value="GAA4484172.1"/>
    <property type="molecule type" value="Genomic_DNA"/>
</dbReference>
<dbReference type="Pfam" id="PF01546">
    <property type="entry name" value="Peptidase_M20"/>
    <property type="match status" value="1"/>
</dbReference>
<dbReference type="InterPro" id="IPR002933">
    <property type="entry name" value="Peptidase_M20"/>
</dbReference>
<reference evidence="4" key="1">
    <citation type="journal article" date="2019" name="Int. J. Syst. Evol. Microbiol.">
        <title>The Global Catalogue of Microorganisms (GCM) 10K type strain sequencing project: providing services to taxonomists for standard genome sequencing and annotation.</title>
        <authorList>
            <consortium name="The Broad Institute Genomics Platform"/>
            <consortium name="The Broad Institute Genome Sequencing Center for Infectious Disease"/>
            <person name="Wu L."/>
            <person name="Ma J."/>
        </authorList>
    </citation>
    <scope>NUCLEOTIDE SEQUENCE [LARGE SCALE GENOMIC DNA]</scope>
    <source>
        <strain evidence="4">JCM 17839</strain>
    </source>
</reference>
<comment type="similarity">
    <text evidence="1">Belongs to the peptidase M20 family.</text>
</comment>
<dbReference type="PANTHER" id="PTHR32494">
    <property type="entry name" value="ALLANTOATE DEIMINASE-RELATED"/>
    <property type="match status" value="1"/>
</dbReference>
<name>A0ABP8PD00_9MICO</name>
<organism evidence="3 4">
    <name type="scientific">Microbacterium panaciterrae</name>
    <dbReference type="NCBI Taxonomy" id="985759"/>
    <lineage>
        <taxon>Bacteria</taxon>
        <taxon>Bacillati</taxon>
        <taxon>Actinomycetota</taxon>
        <taxon>Actinomycetes</taxon>
        <taxon>Micrococcales</taxon>
        <taxon>Microbacteriaceae</taxon>
        <taxon>Microbacterium</taxon>
    </lineage>
</organism>
<sequence length="413" mass="43310">MGSTTYADANALLAEILGIGVDTERGGYSRPVFSPAEMELRAWFKARAEERGLTVETDGNGIIWAWWEAERPQDAGRRRDVIVTGSHLDSVPGGGNFDGPLGVASALAAVDVLRDRGVTPVRPLAVAVFPEEEGSRFGIACLGSRLLAGVVDPDQVRALVDDAGHSFADASSAAGLDPALIGPDPARLADIAAFVELHVEQGRGLVDLAQPVALAGAIIAHGRWHVRIEGRGDHAGATRMADRQDPVVVAAETIRSLREQTLAVDDARGTVGRVKVTPGGTNVIASSVDLWMDVRHRDGNAVRRIVDVVTTMTDKAADAEGCSVTVVEQSFSPTVEFDASLRDRLQAVLPAAPVLDTGAGHDAGVLADIIPTGMLFVRNPTGASHTPAETAESDDVSAGVEALADVLQDLLTR</sequence>
<accession>A0ABP8PD00</accession>
<evidence type="ECO:0000313" key="4">
    <source>
        <dbReference type="Proteomes" id="UP001500731"/>
    </source>
</evidence>
<dbReference type="Proteomes" id="UP001500731">
    <property type="component" value="Unassembled WGS sequence"/>
</dbReference>
<evidence type="ECO:0000313" key="3">
    <source>
        <dbReference type="EMBL" id="GAA4484172.1"/>
    </source>
</evidence>
<dbReference type="NCBIfam" id="TIGR01879">
    <property type="entry name" value="hydantase"/>
    <property type="match status" value="1"/>
</dbReference>
<comment type="caution">
    <text evidence="3">The sequence shown here is derived from an EMBL/GenBank/DDBJ whole genome shotgun (WGS) entry which is preliminary data.</text>
</comment>
<protein>
    <submittedName>
        <fullName evidence="3">Allantoate amidohydrolase</fullName>
    </submittedName>
</protein>
<keyword evidence="2" id="KW-0378">Hydrolase</keyword>
<dbReference type="SUPFAM" id="SSF53187">
    <property type="entry name" value="Zn-dependent exopeptidases"/>
    <property type="match status" value="1"/>
</dbReference>
<dbReference type="SUPFAM" id="SSF55031">
    <property type="entry name" value="Bacterial exopeptidase dimerisation domain"/>
    <property type="match status" value="1"/>
</dbReference>
<evidence type="ECO:0000256" key="1">
    <source>
        <dbReference type="ARBA" id="ARBA00006153"/>
    </source>
</evidence>
<dbReference type="PIRSF" id="PIRSF001235">
    <property type="entry name" value="Amidase_carbamoylase"/>
    <property type="match status" value="1"/>
</dbReference>
<dbReference type="Gene3D" id="3.30.70.360">
    <property type="match status" value="1"/>
</dbReference>
<evidence type="ECO:0000256" key="2">
    <source>
        <dbReference type="ARBA" id="ARBA00022801"/>
    </source>
</evidence>
<keyword evidence="4" id="KW-1185">Reference proteome</keyword>
<gene>
    <name evidence="3" type="ORF">GCM10023171_16750</name>
</gene>
<proteinExistence type="inferred from homology"/>
<dbReference type="Gene3D" id="3.40.630.10">
    <property type="entry name" value="Zn peptidases"/>
    <property type="match status" value="1"/>
</dbReference>
<dbReference type="RefSeq" id="WP_345186046.1">
    <property type="nucleotide sequence ID" value="NZ_BAABGP010000010.1"/>
</dbReference>